<evidence type="ECO:0000313" key="3">
    <source>
        <dbReference type="Proteomes" id="UP000593571"/>
    </source>
</evidence>
<proteinExistence type="predicted"/>
<name>A0A7J8CL05_ROUAE</name>
<protein>
    <submittedName>
        <fullName evidence="2">RPGRIP1 like</fullName>
    </submittedName>
</protein>
<evidence type="ECO:0000256" key="1">
    <source>
        <dbReference type="SAM" id="MobiDB-lite"/>
    </source>
</evidence>
<gene>
    <name evidence="2" type="ORF">HJG63_016883</name>
</gene>
<comment type="caution">
    <text evidence="2">The sequence shown here is derived from an EMBL/GenBank/DDBJ whole genome shotgun (WGS) entry which is preliminary data.</text>
</comment>
<dbReference type="AlphaFoldDB" id="A0A7J8CL05"/>
<evidence type="ECO:0000313" key="2">
    <source>
        <dbReference type="EMBL" id="KAF6411583.1"/>
    </source>
</evidence>
<accession>A0A7J8CL05</accession>
<dbReference type="EMBL" id="JACASE010000014">
    <property type="protein sequence ID" value="KAF6411583.1"/>
    <property type="molecule type" value="Genomic_DNA"/>
</dbReference>
<feature type="region of interest" description="Disordered" evidence="1">
    <location>
        <begin position="12"/>
        <end position="34"/>
    </location>
</feature>
<dbReference type="Proteomes" id="UP000593571">
    <property type="component" value="Unassembled WGS sequence"/>
</dbReference>
<organism evidence="2 3">
    <name type="scientific">Rousettus aegyptiacus</name>
    <name type="common">Egyptian fruit bat</name>
    <name type="synonym">Pteropus aegyptiacus</name>
    <dbReference type="NCBI Taxonomy" id="9407"/>
    <lineage>
        <taxon>Eukaryota</taxon>
        <taxon>Metazoa</taxon>
        <taxon>Chordata</taxon>
        <taxon>Craniata</taxon>
        <taxon>Vertebrata</taxon>
        <taxon>Euteleostomi</taxon>
        <taxon>Mammalia</taxon>
        <taxon>Eutheria</taxon>
        <taxon>Laurasiatheria</taxon>
        <taxon>Chiroptera</taxon>
        <taxon>Yinpterochiroptera</taxon>
        <taxon>Pteropodoidea</taxon>
        <taxon>Pteropodidae</taxon>
        <taxon>Rousettinae</taxon>
        <taxon>Rousettus</taxon>
    </lineage>
</organism>
<reference evidence="2 3" key="1">
    <citation type="journal article" date="2020" name="Nature">
        <title>Six reference-quality genomes reveal evolution of bat adaptations.</title>
        <authorList>
            <person name="Jebb D."/>
            <person name="Huang Z."/>
            <person name="Pippel M."/>
            <person name="Hughes G.M."/>
            <person name="Lavrichenko K."/>
            <person name="Devanna P."/>
            <person name="Winkler S."/>
            <person name="Jermiin L.S."/>
            <person name="Skirmuntt E.C."/>
            <person name="Katzourakis A."/>
            <person name="Burkitt-Gray L."/>
            <person name="Ray D.A."/>
            <person name="Sullivan K.A.M."/>
            <person name="Roscito J.G."/>
            <person name="Kirilenko B.M."/>
            <person name="Davalos L.M."/>
            <person name="Corthals A.P."/>
            <person name="Power M.L."/>
            <person name="Jones G."/>
            <person name="Ransome R.D."/>
            <person name="Dechmann D.K.N."/>
            <person name="Locatelli A.G."/>
            <person name="Puechmaille S.J."/>
            <person name="Fedrigo O."/>
            <person name="Jarvis E.D."/>
            <person name="Hiller M."/>
            <person name="Vernes S.C."/>
            <person name="Myers E.W."/>
            <person name="Teeling E.C."/>
        </authorList>
    </citation>
    <scope>NUCLEOTIDE SEQUENCE [LARGE SCALE GENOMIC DNA]</scope>
    <source>
        <strain evidence="2">MRouAeg1</strain>
        <tissue evidence="2">Muscle</tissue>
    </source>
</reference>
<feature type="compositionally biased region" description="Low complexity" evidence="1">
    <location>
        <begin position="14"/>
        <end position="34"/>
    </location>
</feature>
<keyword evidence="3" id="KW-1185">Reference proteome</keyword>
<sequence>MINFITVPSVLPTRSSGSPRSSSCTFRSLSSRLP</sequence>